<dbReference type="PANTHER" id="PTHR36974">
    <property type="entry name" value="MEMBRANE PROTEIN-RELATED"/>
    <property type="match status" value="1"/>
</dbReference>
<evidence type="ECO:0000256" key="3">
    <source>
        <dbReference type="ARBA" id="ARBA00022989"/>
    </source>
</evidence>
<evidence type="ECO:0000259" key="6">
    <source>
        <dbReference type="Pfam" id="PF07291"/>
    </source>
</evidence>
<feature type="transmembrane region" description="Helical" evidence="5">
    <location>
        <begin position="81"/>
        <end position="101"/>
    </location>
</feature>
<reference evidence="7 8" key="1">
    <citation type="journal article" date="2019" name="Int. J. Syst. Evol. Microbiol.">
        <title>The Global Catalogue of Microorganisms (GCM) 10K type strain sequencing project: providing services to taxonomists for standard genome sequencing and annotation.</title>
        <authorList>
            <consortium name="The Broad Institute Genomics Platform"/>
            <consortium name="The Broad Institute Genome Sequencing Center for Infectious Disease"/>
            <person name="Wu L."/>
            <person name="Ma J."/>
        </authorList>
    </citation>
    <scope>NUCLEOTIDE SEQUENCE [LARGE SCALE GENOMIC DNA]</scope>
    <source>
        <strain evidence="7 8">JCM 16026</strain>
    </source>
</reference>
<feature type="transmembrane region" description="Helical" evidence="5">
    <location>
        <begin position="121"/>
        <end position="141"/>
    </location>
</feature>
<feature type="transmembrane region" description="Helical" evidence="5">
    <location>
        <begin position="18"/>
        <end position="36"/>
    </location>
</feature>
<dbReference type="InterPro" id="IPR009908">
    <property type="entry name" value="Methylamine_util_MauE"/>
</dbReference>
<gene>
    <name evidence="7" type="ORF">GCM10009846_29250</name>
</gene>
<comment type="subcellular location">
    <subcellularLocation>
        <location evidence="1">Membrane</location>
        <topology evidence="1">Multi-pass membrane protein</topology>
    </subcellularLocation>
</comment>
<name>A0ABN3AXF6_9MICO</name>
<accession>A0ABN3AXF6</accession>
<sequence length="150" mass="15999">MADARDDRLHGRRPAQTIVRVLMGVALVGAGIAHLTVARDDFQAQVPEFVPLDPDVTVLASGVVEIALGSALVVARRRRTIVGAVAAAFFVAIFPGNVAQWVHGRDGFGLDTDAARLGRLFFQPLLVAGALWSTGAGHTLLARLRARRSR</sequence>
<keyword evidence="3 5" id="KW-1133">Transmembrane helix</keyword>
<dbReference type="RefSeq" id="WP_344344826.1">
    <property type="nucleotide sequence ID" value="NZ_BAAAQT010000008.1"/>
</dbReference>
<feature type="domain" description="Methylamine utilisation protein MauE" evidence="6">
    <location>
        <begin position="16"/>
        <end position="94"/>
    </location>
</feature>
<protein>
    <submittedName>
        <fullName evidence="7">Membrane protein</fullName>
    </submittedName>
</protein>
<comment type="caution">
    <text evidence="7">The sequence shown here is derived from an EMBL/GenBank/DDBJ whole genome shotgun (WGS) entry which is preliminary data.</text>
</comment>
<keyword evidence="8" id="KW-1185">Reference proteome</keyword>
<organism evidence="7 8">
    <name type="scientific">Agrococcus versicolor</name>
    <dbReference type="NCBI Taxonomy" id="501482"/>
    <lineage>
        <taxon>Bacteria</taxon>
        <taxon>Bacillati</taxon>
        <taxon>Actinomycetota</taxon>
        <taxon>Actinomycetes</taxon>
        <taxon>Micrococcales</taxon>
        <taxon>Microbacteriaceae</taxon>
        <taxon>Agrococcus</taxon>
    </lineage>
</organism>
<evidence type="ECO:0000313" key="8">
    <source>
        <dbReference type="Proteomes" id="UP001501599"/>
    </source>
</evidence>
<dbReference type="Pfam" id="PF07291">
    <property type="entry name" value="MauE"/>
    <property type="match status" value="1"/>
</dbReference>
<dbReference type="Proteomes" id="UP001501599">
    <property type="component" value="Unassembled WGS sequence"/>
</dbReference>
<evidence type="ECO:0000256" key="5">
    <source>
        <dbReference type="SAM" id="Phobius"/>
    </source>
</evidence>
<proteinExistence type="predicted"/>
<evidence type="ECO:0000256" key="2">
    <source>
        <dbReference type="ARBA" id="ARBA00022692"/>
    </source>
</evidence>
<keyword evidence="2 5" id="KW-0812">Transmembrane</keyword>
<feature type="transmembrane region" description="Helical" evidence="5">
    <location>
        <begin position="56"/>
        <end position="74"/>
    </location>
</feature>
<dbReference type="EMBL" id="BAAAQT010000008">
    <property type="protein sequence ID" value="GAA2176241.1"/>
    <property type="molecule type" value="Genomic_DNA"/>
</dbReference>
<dbReference type="PANTHER" id="PTHR36974:SF1">
    <property type="entry name" value="DOXX FAMILY MEMBRANE PROTEIN"/>
    <property type="match status" value="1"/>
</dbReference>
<evidence type="ECO:0000256" key="4">
    <source>
        <dbReference type="ARBA" id="ARBA00023136"/>
    </source>
</evidence>
<evidence type="ECO:0000313" key="7">
    <source>
        <dbReference type="EMBL" id="GAA2176241.1"/>
    </source>
</evidence>
<keyword evidence="4 5" id="KW-0472">Membrane</keyword>
<evidence type="ECO:0000256" key="1">
    <source>
        <dbReference type="ARBA" id="ARBA00004141"/>
    </source>
</evidence>